<dbReference type="Pfam" id="PF01755">
    <property type="entry name" value="Glyco_transf_25"/>
    <property type="match status" value="1"/>
</dbReference>
<gene>
    <name evidence="2" type="ORF">SAMN05216200_111116</name>
</gene>
<dbReference type="EMBL" id="FRDL01000011">
    <property type="protein sequence ID" value="SHN75807.1"/>
    <property type="molecule type" value="Genomic_DNA"/>
</dbReference>
<dbReference type="InterPro" id="IPR002654">
    <property type="entry name" value="Glyco_trans_25"/>
</dbReference>
<dbReference type="Proteomes" id="UP000184066">
    <property type="component" value="Unassembled WGS sequence"/>
</dbReference>
<organism evidence="2 3">
    <name type="scientific">Oceanicella actignis</name>
    <dbReference type="NCBI Taxonomy" id="1189325"/>
    <lineage>
        <taxon>Bacteria</taxon>
        <taxon>Pseudomonadati</taxon>
        <taxon>Pseudomonadota</taxon>
        <taxon>Alphaproteobacteria</taxon>
        <taxon>Rhodobacterales</taxon>
        <taxon>Paracoccaceae</taxon>
        <taxon>Oceanicella</taxon>
    </lineage>
</organism>
<keyword evidence="2" id="KW-0808">Transferase</keyword>
<keyword evidence="3" id="KW-1185">Reference proteome</keyword>
<evidence type="ECO:0000313" key="3">
    <source>
        <dbReference type="Proteomes" id="UP000184066"/>
    </source>
</evidence>
<evidence type="ECO:0000259" key="1">
    <source>
        <dbReference type="Pfam" id="PF01755"/>
    </source>
</evidence>
<dbReference type="OrthoDB" id="259382at2"/>
<dbReference type="CDD" id="cd06532">
    <property type="entry name" value="Glyco_transf_25"/>
    <property type="match status" value="1"/>
</dbReference>
<dbReference type="RefSeq" id="WP_072748287.1">
    <property type="nucleotide sequence ID" value="NZ_FOHL01000010.1"/>
</dbReference>
<proteinExistence type="predicted"/>
<dbReference type="GO" id="GO:0016740">
    <property type="term" value="F:transferase activity"/>
    <property type="evidence" value="ECO:0007669"/>
    <property type="project" value="UniProtKB-KW"/>
</dbReference>
<protein>
    <submittedName>
        <fullName evidence="2">Glycosyltransferase involved in LPS biosynthesis, GR25 family</fullName>
    </submittedName>
</protein>
<sequence>MSDRAQPFDAWLINLDRDSGRLAHMRAELAAAGIAWRRFAALTPDAIPPALRPAFFDEAGAPHAPLRPGEIACYASHLSVMALIAESGRPGLVMEDDLRLAPGFAELARLLAAAPADWGFLRLSNAPKTACREVARDGTLALVECWRVPNNAGAYLVNPAAARRFIAAYPRRLRPIDEDMRRVWEHGCVSYVALPRLTELNIFESSIDAAGARGDAPARRRFEAARRRLGGEPAWRWQLRRWGLAGAARAMGRGIALSLRKRVSGRRARPEDYLLRR</sequence>
<accession>A0A1M7TYP6</accession>
<dbReference type="STRING" id="1189325.SAMN04488119_110116"/>
<name>A0A1M7TYP6_9RHOB</name>
<dbReference type="AlphaFoldDB" id="A0A1M7TYP6"/>
<reference evidence="2 3" key="1">
    <citation type="submission" date="2016-12" db="EMBL/GenBank/DDBJ databases">
        <authorList>
            <person name="Song W.-J."/>
            <person name="Kurnit D.M."/>
        </authorList>
    </citation>
    <scope>NUCLEOTIDE SEQUENCE [LARGE SCALE GENOMIC DNA]</scope>
    <source>
        <strain evidence="2 3">CGMCC 1.10808</strain>
    </source>
</reference>
<feature type="domain" description="Glycosyl transferase family 25" evidence="1">
    <location>
        <begin position="11"/>
        <end position="129"/>
    </location>
</feature>
<evidence type="ECO:0000313" key="2">
    <source>
        <dbReference type="EMBL" id="SHN75807.1"/>
    </source>
</evidence>